<dbReference type="EMBL" id="JARKIB010000158">
    <property type="protein sequence ID" value="KAJ7730580.1"/>
    <property type="molecule type" value="Genomic_DNA"/>
</dbReference>
<reference evidence="2" key="1">
    <citation type="submission" date="2023-03" db="EMBL/GenBank/DDBJ databases">
        <title>Massive genome expansion in bonnet fungi (Mycena s.s.) driven by repeated elements and novel gene families across ecological guilds.</title>
        <authorList>
            <consortium name="Lawrence Berkeley National Laboratory"/>
            <person name="Harder C.B."/>
            <person name="Miyauchi S."/>
            <person name="Viragh M."/>
            <person name="Kuo A."/>
            <person name="Thoen E."/>
            <person name="Andreopoulos B."/>
            <person name="Lu D."/>
            <person name="Skrede I."/>
            <person name="Drula E."/>
            <person name="Henrissat B."/>
            <person name="Morin E."/>
            <person name="Kohler A."/>
            <person name="Barry K."/>
            <person name="LaButti K."/>
            <person name="Morin E."/>
            <person name="Salamov A."/>
            <person name="Lipzen A."/>
            <person name="Mereny Z."/>
            <person name="Hegedus B."/>
            <person name="Baldrian P."/>
            <person name="Stursova M."/>
            <person name="Weitz H."/>
            <person name="Taylor A."/>
            <person name="Grigoriev I.V."/>
            <person name="Nagy L.G."/>
            <person name="Martin F."/>
            <person name="Kauserud H."/>
        </authorList>
    </citation>
    <scope>NUCLEOTIDE SEQUENCE</scope>
    <source>
        <strain evidence="2">CBHHK182m</strain>
    </source>
</reference>
<sequence>MYAPYIGKHLPLISPRISFPLHSDRALPYITPRIEVDDLQVIVRRRQEHQERLPLSQPVPHRDLSQPGNRTSADNRDFPELVDPLRCDPSSASVLRDSEERVERASSSSVASASSISPRLRLQTPSFASLAHSSPEFRDASETPNQADKYKTPLGQPGRPNCGGYNLEHKLLQDCAWTREMYDAVQVHVHLLAKRDLDLTKSYQQQNTDKLRKLCQEIVENYKLHQYQDSWPIRAMLKLYLKASSESHRRSQRSTPGKARSHLRRKAASSASVGEALG</sequence>
<evidence type="ECO:0000313" key="3">
    <source>
        <dbReference type="Proteomes" id="UP001215598"/>
    </source>
</evidence>
<dbReference type="Proteomes" id="UP001215598">
    <property type="component" value="Unassembled WGS sequence"/>
</dbReference>
<evidence type="ECO:0000256" key="1">
    <source>
        <dbReference type="SAM" id="MobiDB-lite"/>
    </source>
</evidence>
<feature type="region of interest" description="Disordered" evidence="1">
    <location>
        <begin position="49"/>
        <end position="117"/>
    </location>
</feature>
<feature type="compositionally biased region" description="Basic and acidic residues" evidence="1">
    <location>
        <begin position="73"/>
        <end position="86"/>
    </location>
</feature>
<keyword evidence="3" id="KW-1185">Reference proteome</keyword>
<dbReference type="AlphaFoldDB" id="A0AAD7HXN9"/>
<proteinExistence type="predicted"/>
<feature type="region of interest" description="Disordered" evidence="1">
    <location>
        <begin position="133"/>
        <end position="157"/>
    </location>
</feature>
<gene>
    <name evidence="2" type="ORF">B0H16DRAFT_1733736</name>
</gene>
<comment type="caution">
    <text evidence="2">The sequence shown here is derived from an EMBL/GenBank/DDBJ whole genome shotgun (WGS) entry which is preliminary data.</text>
</comment>
<organism evidence="2 3">
    <name type="scientific">Mycena metata</name>
    <dbReference type="NCBI Taxonomy" id="1033252"/>
    <lineage>
        <taxon>Eukaryota</taxon>
        <taxon>Fungi</taxon>
        <taxon>Dikarya</taxon>
        <taxon>Basidiomycota</taxon>
        <taxon>Agaricomycotina</taxon>
        <taxon>Agaricomycetes</taxon>
        <taxon>Agaricomycetidae</taxon>
        <taxon>Agaricales</taxon>
        <taxon>Marasmiineae</taxon>
        <taxon>Mycenaceae</taxon>
        <taxon>Mycena</taxon>
    </lineage>
</organism>
<evidence type="ECO:0000313" key="2">
    <source>
        <dbReference type="EMBL" id="KAJ7730580.1"/>
    </source>
</evidence>
<accession>A0AAD7HXN9</accession>
<feature type="region of interest" description="Disordered" evidence="1">
    <location>
        <begin position="244"/>
        <end position="278"/>
    </location>
</feature>
<protein>
    <submittedName>
        <fullName evidence="2">Uncharacterized protein</fullName>
    </submittedName>
</protein>
<name>A0AAD7HXN9_9AGAR</name>
<feature type="compositionally biased region" description="Low complexity" evidence="1">
    <location>
        <begin position="105"/>
        <end position="115"/>
    </location>
</feature>